<dbReference type="GO" id="GO:0009254">
    <property type="term" value="P:peptidoglycan turnover"/>
    <property type="evidence" value="ECO:0007669"/>
    <property type="project" value="InterPro"/>
</dbReference>
<gene>
    <name evidence="8" type="ORF">FIT94_06260</name>
</gene>
<dbReference type="PIRSF" id="PIRSF019422">
    <property type="entry name" value="MltA"/>
    <property type="match status" value="1"/>
</dbReference>
<dbReference type="EC" id="4.2.2.n1" evidence="2"/>
<dbReference type="GeneID" id="66285494"/>
<dbReference type="CDD" id="cd14668">
    <property type="entry name" value="mlta_B"/>
    <property type="match status" value="1"/>
</dbReference>
<evidence type="ECO:0000313" key="9">
    <source>
        <dbReference type="Proteomes" id="UP000314901"/>
    </source>
</evidence>
<dbReference type="GO" id="GO:0019867">
    <property type="term" value="C:outer membrane"/>
    <property type="evidence" value="ECO:0007669"/>
    <property type="project" value="InterPro"/>
</dbReference>
<dbReference type="CDD" id="cd14485">
    <property type="entry name" value="mltA_like_LT_A"/>
    <property type="match status" value="1"/>
</dbReference>
<dbReference type="Pfam" id="PF06725">
    <property type="entry name" value="3D"/>
    <property type="match status" value="1"/>
</dbReference>
<dbReference type="GO" id="GO:0004553">
    <property type="term" value="F:hydrolase activity, hydrolyzing O-glycosyl compounds"/>
    <property type="evidence" value="ECO:0007669"/>
    <property type="project" value="InterPro"/>
</dbReference>
<dbReference type="Gene3D" id="2.40.40.10">
    <property type="entry name" value="RlpA-like domain"/>
    <property type="match status" value="1"/>
</dbReference>
<accession>A0AAX1F0M0</accession>
<feature type="chain" id="PRO_5043880878" description="peptidoglycan lytic exotransglycosylase" evidence="6">
    <location>
        <begin position="23"/>
        <end position="417"/>
    </location>
</feature>
<keyword evidence="4" id="KW-0961">Cell wall biogenesis/degradation</keyword>
<dbReference type="PROSITE" id="PS51257">
    <property type="entry name" value="PROKAR_LIPOPROTEIN"/>
    <property type="match status" value="1"/>
</dbReference>
<dbReference type="KEGG" id="muv:FIT94_06260"/>
<evidence type="ECO:0000256" key="1">
    <source>
        <dbReference type="ARBA" id="ARBA00001420"/>
    </source>
</evidence>
<name>A0AAX1F0M0_9PROT</name>
<sequence>MRHFILLLLTLFLVSCADTAYKGEKVSVTKSNCDCPKIKTEKEDLAKIPDYGLLKKSDWSAIESSLESDNLLPAWTAWLRSCSALKQKDAWKKVCDLADDMKEPGDENIKNYFKSYFNVYTASNMDGSETGIITGYYQPILKGSKVKTSHYKIPLYTTPKDLITVDLSEVYPELKSKRLRGKLVGNKLVPYLSRAEIDGKASPLAGNEIVWVEDPVEAFFLEIQGSGIIHFDNGEAMQIGYADQNGYPFKAIGSVLIQKKEITMAEASMEGIKNWAKKNIFKLKDFLNVNASYVFFRKLPNDLPGPIGALGVSIEAERSVAIDPKFIPLGAPIFLSTTQPNTNEPLDRLMVAQDTGGAIRGGVRADFYWGTGDDAGRKAGSMKQQGKIWALLPKDYVFPIATQEFAMKRNRIEEASK</sequence>
<dbReference type="GO" id="GO:0009253">
    <property type="term" value="P:peptidoglycan catabolic process"/>
    <property type="evidence" value="ECO:0007669"/>
    <property type="project" value="TreeGrafter"/>
</dbReference>
<dbReference type="InterPro" id="IPR026044">
    <property type="entry name" value="MltA"/>
</dbReference>
<evidence type="ECO:0000256" key="4">
    <source>
        <dbReference type="ARBA" id="ARBA00023316"/>
    </source>
</evidence>
<reference evidence="8 9" key="1">
    <citation type="journal article" date="2019" name="ISME J.">
        <title>Evolution in action: habitat transition from sediment to the pelagial leads to genome streamlining in Methylophilaceae.</title>
        <authorList>
            <person name="Salcher M."/>
            <person name="Schaefle D."/>
            <person name="Kaspar M."/>
            <person name="Neuenschwander S.M."/>
            <person name="Ghai R."/>
        </authorList>
    </citation>
    <scope>NUCLEOTIDE SEQUENCE [LARGE SCALE GENOMIC DNA]</scope>
    <source>
        <strain evidence="8 9">MMS-RVI-51</strain>
    </source>
</reference>
<feature type="domain" description="Lytic transglycosylase MltA" evidence="7">
    <location>
        <begin position="140"/>
        <end position="297"/>
    </location>
</feature>
<dbReference type="InterPro" id="IPR036908">
    <property type="entry name" value="RlpA-like_sf"/>
</dbReference>
<evidence type="ECO:0000256" key="6">
    <source>
        <dbReference type="SAM" id="SignalP"/>
    </source>
</evidence>
<dbReference type="Pfam" id="PF03562">
    <property type="entry name" value="MltA"/>
    <property type="match status" value="1"/>
</dbReference>
<keyword evidence="6" id="KW-0732">Signal</keyword>
<dbReference type="InterPro" id="IPR010611">
    <property type="entry name" value="3D_dom"/>
</dbReference>
<evidence type="ECO:0000313" key="8">
    <source>
        <dbReference type="EMBL" id="QDC41638.1"/>
    </source>
</evidence>
<evidence type="ECO:0000259" key="7">
    <source>
        <dbReference type="SMART" id="SM00925"/>
    </source>
</evidence>
<evidence type="ECO:0000256" key="3">
    <source>
        <dbReference type="ARBA" id="ARBA00023239"/>
    </source>
</evidence>
<dbReference type="GO" id="GO:0071555">
    <property type="term" value="P:cell wall organization"/>
    <property type="evidence" value="ECO:0007669"/>
    <property type="project" value="UniProtKB-KW"/>
</dbReference>
<evidence type="ECO:0000256" key="2">
    <source>
        <dbReference type="ARBA" id="ARBA00012587"/>
    </source>
</evidence>
<dbReference type="InterPro" id="IPR005300">
    <property type="entry name" value="MltA_B"/>
</dbReference>
<proteinExistence type="predicted"/>
<feature type="signal peptide" evidence="6">
    <location>
        <begin position="1"/>
        <end position="22"/>
    </location>
</feature>
<evidence type="ECO:0000256" key="5">
    <source>
        <dbReference type="ARBA" id="ARBA00030918"/>
    </source>
</evidence>
<dbReference type="PANTHER" id="PTHR30124">
    <property type="entry name" value="MEMBRANE-BOUND LYTIC MUREIN TRANSGLYCOSYLASE A"/>
    <property type="match status" value="1"/>
</dbReference>
<dbReference type="GO" id="GO:0008933">
    <property type="term" value="F:peptidoglycan lytic transglycosylase activity"/>
    <property type="evidence" value="ECO:0007669"/>
    <property type="project" value="TreeGrafter"/>
</dbReference>
<dbReference type="Proteomes" id="UP000314901">
    <property type="component" value="Chromosome"/>
</dbReference>
<organism evidence="8 9">
    <name type="scientific">Candidatus Methylopumilus universalis</name>
    <dbReference type="NCBI Taxonomy" id="2588536"/>
    <lineage>
        <taxon>Bacteria</taxon>
        <taxon>Pseudomonadati</taxon>
        <taxon>Pseudomonadota</taxon>
        <taxon>Betaproteobacteria</taxon>
        <taxon>Nitrosomonadales</taxon>
        <taxon>Methylophilaceae</taxon>
        <taxon>Candidatus Methylopumilus</taxon>
    </lineage>
</organism>
<dbReference type="Gene3D" id="2.40.240.50">
    <property type="entry name" value="Barwin-like endoglucanases"/>
    <property type="match status" value="1"/>
</dbReference>
<dbReference type="EMBL" id="CP040953">
    <property type="protein sequence ID" value="QDC41638.1"/>
    <property type="molecule type" value="Genomic_DNA"/>
</dbReference>
<dbReference type="SMART" id="SM00925">
    <property type="entry name" value="MltA"/>
    <property type="match status" value="1"/>
</dbReference>
<dbReference type="PANTHER" id="PTHR30124:SF0">
    <property type="entry name" value="MEMBRANE-BOUND LYTIC MUREIN TRANSGLYCOSYLASE A"/>
    <property type="match status" value="1"/>
</dbReference>
<dbReference type="RefSeq" id="WP_139868627.1">
    <property type="nucleotide sequence ID" value="NZ_CP040949.1"/>
</dbReference>
<keyword evidence="3" id="KW-0456">Lyase</keyword>
<comment type="catalytic activity">
    <reaction evidence="1">
        <text>Exolytic cleavage of the (1-&gt;4)-beta-glycosidic linkage between N-acetylmuramic acid (MurNAc) and N-acetylglucosamine (GlcNAc) residues in peptidoglycan, from either the reducing or the non-reducing ends of the peptidoglycan chains, with concomitant formation of a 1,6-anhydrobond in the MurNAc residue.</text>
        <dbReference type="EC" id="4.2.2.n1"/>
    </reaction>
</comment>
<protein>
    <recommendedName>
        <fullName evidence="2">peptidoglycan lytic exotransglycosylase</fullName>
        <ecNumber evidence="2">4.2.2.n1</ecNumber>
    </recommendedName>
    <alternativeName>
        <fullName evidence="5">Murein hydrolase A</fullName>
    </alternativeName>
</protein>
<dbReference type="AlphaFoldDB" id="A0AAX1F0M0"/>
<dbReference type="SUPFAM" id="SSF50685">
    <property type="entry name" value="Barwin-like endoglucanases"/>
    <property type="match status" value="1"/>
</dbReference>